<evidence type="ECO:0000313" key="2">
    <source>
        <dbReference type="EMBL" id="KNE57856.1"/>
    </source>
</evidence>
<keyword evidence="3" id="KW-1185">Reference proteome</keyword>
<feature type="compositionally biased region" description="Pro residues" evidence="1">
    <location>
        <begin position="24"/>
        <end position="34"/>
    </location>
</feature>
<evidence type="ECO:0000256" key="1">
    <source>
        <dbReference type="SAM" id="MobiDB-lite"/>
    </source>
</evidence>
<sequence length="545" mass="57342">MRCDAPATLTAPCVPGTGGSRPTTPQPAALPPRPASLSTTTSYHALWSINLSGQKLTHLGPPDPRSTTDDLALLPTGAAWTATSPYLPPVIGYLNLAHNRLGLGAVQAALRHVHAVLHLVLVGNPASLALGLPGLLDNPATGTHPASPPPTGAPPPPGHDHVAAWAALTPPHPRDARAIIVAALPRVWCIDHRFVTRAEEDAAMARVVAGVAGTVGPTPTQYTATLASGGPRSRVRGVALQVPDRDGASKWGCALLGAMPKSLDPHADGQWAQLHTLAADWDAEVAHLAMRGGDAAGRGAWVAQLVDRPEDTVLLWLTMAMLVDPRLPRELTRTCLLVVAQLAAVQPVDLANELVLALPVSVVLKLLTILLAVMDLEQAKSTTYDPSLLTALRRHTSYLTFTSTTDPPDPSSIPGDPTRRACRALPSLPWKRPPPPDRRATLELLMTCAATSSDALFLAYAPYLHGLAADPTRGSRVASAGVPVDPKVVARRAAEAAADRFAYLCVVEDAVANVRGEQEKEGGDVVGWSVVLQPQRSGDGSWTRD</sequence>
<dbReference type="AlphaFoldDB" id="A0A0L0S607"/>
<feature type="compositionally biased region" description="Pro residues" evidence="1">
    <location>
        <begin position="146"/>
        <end position="157"/>
    </location>
</feature>
<dbReference type="Proteomes" id="UP000054350">
    <property type="component" value="Unassembled WGS sequence"/>
</dbReference>
<dbReference type="OrthoDB" id="5581341at2759"/>
<dbReference type="VEuPathDB" id="FungiDB:AMAG_04701"/>
<accession>A0A0L0S607</accession>
<evidence type="ECO:0000313" key="3">
    <source>
        <dbReference type="Proteomes" id="UP000054350"/>
    </source>
</evidence>
<gene>
    <name evidence="2" type="ORF">AMAG_04701</name>
</gene>
<reference evidence="3" key="2">
    <citation type="submission" date="2009-11" db="EMBL/GenBank/DDBJ databases">
        <title>The Genome Sequence of Allomyces macrogynus strain ATCC 38327.</title>
        <authorList>
            <consortium name="The Broad Institute Genome Sequencing Platform"/>
            <person name="Russ C."/>
            <person name="Cuomo C."/>
            <person name="Shea T."/>
            <person name="Young S.K."/>
            <person name="Zeng Q."/>
            <person name="Koehrsen M."/>
            <person name="Haas B."/>
            <person name="Borodovsky M."/>
            <person name="Guigo R."/>
            <person name="Alvarado L."/>
            <person name="Berlin A."/>
            <person name="Borenstein D."/>
            <person name="Chen Z."/>
            <person name="Engels R."/>
            <person name="Freedman E."/>
            <person name="Gellesch M."/>
            <person name="Goldberg J."/>
            <person name="Griggs A."/>
            <person name="Gujja S."/>
            <person name="Heiman D."/>
            <person name="Hepburn T."/>
            <person name="Howarth C."/>
            <person name="Jen D."/>
            <person name="Larson L."/>
            <person name="Lewis B."/>
            <person name="Mehta T."/>
            <person name="Park D."/>
            <person name="Pearson M."/>
            <person name="Roberts A."/>
            <person name="Saif S."/>
            <person name="Shenoy N."/>
            <person name="Sisk P."/>
            <person name="Stolte C."/>
            <person name="Sykes S."/>
            <person name="Walk T."/>
            <person name="White J."/>
            <person name="Yandava C."/>
            <person name="Burger G."/>
            <person name="Gray M.W."/>
            <person name="Holland P.W.H."/>
            <person name="King N."/>
            <person name="Lang F.B.F."/>
            <person name="Roger A.J."/>
            <person name="Ruiz-Trillo I."/>
            <person name="Lander E."/>
            <person name="Nusbaum C."/>
        </authorList>
    </citation>
    <scope>NUCLEOTIDE SEQUENCE [LARGE SCALE GENOMIC DNA]</scope>
    <source>
        <strain evidence="3">ATCC 38327</strain>
    </source>
</reference>
<name>A0A0L0S607_ALLM3</name>
<reference evidence="2 3" key="1">
    <citation type="submission" date="2009-11" db="EMBL/GenBank/DDBJ databases">
        <title>Annotation of Allomyces macrogynus ATCC 38327.</title>
        <authorList>
            <consortium name="The Broad Institute Genome Sequencing Platform"/>
            <person name="Russ C."/>
            <person name="Cuomo C."/>
            <person name="Burger G."/>
            <person name="Gray M.W."/>
            <person name="Holland P.W.H."/>
            <person name="King N."/>
            <person name="Lang F.B.F."/>
            <person name="Roger A.J."/>
            <person name="Ruiz-Trillo I."/>
            <person name="Young S.K."/>
            <person name="Zeng Q."/>
            <person name="Gargeya S."/>
            <person name="Fitzgerald M."/>
            <person name="Haas B."/>
            <person name="Abouelleil A."/>
            <person name="Alvarado L."/>
            <person name="Arachchi H.M."/>
            <person name="Berlin A."/>
            <person name="Chapman S.B."/>
            <person name="Gearin G."/>
            <person name="Goldberg J."/>
            <person name="Griggs A."/>
            <person name="Gujja S."/>
            <person name="Hansen M."/>
            <person name="Heiman D."/>
            <person name="Howarth C."/>
            <person name="Larimer J."/>
            <person name="Lui A."/>
            <person name="MacDonald P.J.P."/>
            <person name="McCowen C."/>
            <person name="Montmayeur A."/>
            <person name="Murphy C."/>
            <person name="Neiman D."/>
            <person name="Pearson M."/>
            <person name="Priest M."/>
            <person name="Roberts A."/>
            <person name="Saif S."/>
            <person name="Shea T."/>
            <person name="Sisk P."/>
            <person name="Stolte C."/>
            <person name="Sykes S."/>
            <person name="Wortman J."/>
            <person name="Nusbaum C."/>
            <person name="Birren B."/>
        </authorList>
    </citation>
    <scope>NUCLEOTIDE SEQUENCE [LARGE SCALE GENOMIC DNA]</scope>
    <source>
        <strain evidence="2 3">ATCC 38327</strain>
    </source>
</reference>
<protein>
    <submittedName>
        <fullName evidence="2">Uncharacterized protein</fullName>
    </submittedName>
</protein>
<proteinExistence type="predicted"/>
<dbReference type="EMBL" id="GG745332">
    <property type="protein sequence ID" value="KNE57856.1"/>
    <property type="molecule type" value="Genomic_DNA"/>
</dbReference>
<organism evidence="2 3">
    <name type="scientific">Allomyces macrogynus (strain ATCC 38327)</name>
    <name type="common">Allomyces javanicus var. macrogynus</name>
    <dbReference type="NCBI Taxonomy" id="578462"/>
    <lineage>
        <taxon>Eukaryota</taxon>
        <taxon>Fungi</taxon>
        <taxon>Fungi incertae sedis</taxon>
        <taxon>Blastocladiomycota</taxon>
        <taxon>Blastocladiomycetes</taxon>
        <taxon>Blastocladiales</taxon>
        <taxon>Blastocladiaceae</taxon>
        <taxon>Allomyces</taxon>
    </lineage>
</organism>
<feature type="region of interest" description="Disordered" evidence="1">
    <location>
        <begin position="139"/>
        <end position="158"/>
    </location>
</feature>
<feature type="region of interest" description="Disordered" evidence="1">
    <location>
        <begin position="1"/>
        <end position="37"/>
    </location>
</feature>